<evidence type="ECO:0000256" key="6">
    <source>
        <dbReference type="ARBA" id="ARBA00022962"/>
    </source>
</evidence>
<evidence type="ECO:0000256" key="7">
    <source>
        <dbReference type="ARBA" id="ARBA00048741"/>
    </source>
</evidence>
<evidence type="ECO:0000256" key="4">
    <source>
        <dbReference type="ARBA" id="ARBA00022741"/>
    </source>
</evidence>
<evidence type="ECO:0000256" key="2">
    <source>
        <dbReference type="ARBA" id="ARBA00005752"/>
    </source>
</evidence>
<feature type="domain" description="Glutamine amidotransferase type-2" evidence="8">
    <location>
        <begin position="2"/>
        <end position="208"/>
    </location>
</feature>
<keyword evidence="6" id="KW-0315">Glutamine amidotransferase</keyword>
<evidence type="ECO:0000313" key="10">
    <source>
        <dbReference type="Proteomes" id="UP001596084"/>
    </source>
</evidence>
<dbReference type="SUPFAM" id="SSF52402">
    <property type="entry name" value="Adenine nucleotide alpha hydrolases-like"/>
    <property type="match status" value="1"/>
</dbReference>
<evidence type="ECO:0000256" key="5">
    <source>
        <dbReference type="ARBA" id="ARBA00022840"/>
    </source>
</evidence>
<evidence type="ECO:0000313" key="9">
    <source>
        <dbReference type="EMBL" id="MFC5520224.1"/>
    </source>
</evidence>
<evidence type="ECO:0000256" key="1">
    <source>
        <dbReference type="ARBA" id="ARBA00005187"/>
    </source>
</evidence>
<dbReference type="GO" id="GO:0004066">
    <property type="term" value="F:asparagine synthase (glutamine-hydrolyzing) activity"/>
    <property type="evidence" value="ECO:0007669"/>
    <property type="project" value="UniProtKB-EC"/>
</dbReference>
<dbReference type="InterPro" id="IPR014729">
    <property type="entry name" value="Rossmann-like_a/b/a_fold"/>
</dbReference>
<dbReference type="CDD" id="cd00712">
    <property type="entry name" value="AsnB"/>
    <property type="match status" value="1"/>
</dbReference>
<dbReference type="NCBIfam" id="TIGR01536">
    <property type="entry name" value="asn_synth_AEB"/>
    <property type="match status" value="1"/>
</dbReference>
<sequence>MCGFVGVVHGDDAHRYVGVMSSTIGHRGPDSAAVANLDDRSSFGHHRLSIIDIDVRSSQPFSKDGYTIAFNGEIYNFLSLRQDLDGVVFVSESDTEVILEAWRRWGVNCLSRLRGMFAFAIFEHSTGKYFVCRDQFGIKPVFYYKTSDGGLAFASELKALESVYRSKFTLNHNALLSSLLYCWVPENLCIWNEVDKLQPGHYLEFVDDKPPKLHRFWSLDSLCQQPLLANEDEAVELLNSTLENSVQSHLVADVPVSAFLSGGLDSSLIVAMAAKQLGKVNCYSIKFRGADSKAEGMADDAFYARRVADHLGVKLDMIEVQPDVAKLLPSIVHSLDEPIGDSAAIATLLICEHARGQGIKVLLSGMGADELFGGYRKHLANKLAAHYRSIPSAIRKGIIAPVVNALPVSFRGKGLVFSRWARRFTSFAERSHNDAFMGSYTYYSKDEFSRLVCDGGAAIYERFRAEHETIFSGAFADDLINRMCFTDTQHFMPSLNLAYTDRASMAASTEVRVPFIDKEVAALAMRIPGSMKIKGNTQKYILKKVAERWLPKDVIYRPKSSFTLPIRAWIKGELRDMVDDYVLSDHGLAGRGLLQRDYLKQLVERDRSGHEDNAQRIWQLLTVEQWLRNHNFKGRIA</sequence>
<dbReference type="InterPro" id="IPR033738">
    <property type="entry name" value="AsnB_N"/>
</dbReference>
<keyword evidence="4" id="KW-0547">Nucleotide-binding</keyword>
<dbReference type="InterPro" id="IPR001962">
    <property type="entry name" value="Asn_synthase"/>
</dbReference>
<comment type="pathway">
    <text evidence="1">Amino-acid biosynthesis; L-asparagine biosynthesis; L-asparagine from L-aspartate (L-Gln route): step 1/1.</text>
</comment>
<dbReference type="Proteomes" id="UP001596084">
    <property type="component" value="Unassembled WGS sequence"/>
</dbReference>
<dbReference type="Gene3D" id="3.40.50.620">
    <property type="entry name" value="HUPs"/>
    <property type="match status" value="2"/>
</dbReference>
<dbReference type="Pfam" id="PF13537">
    <property type="entry name" value="GATase_7"/>
    <property type="match status" value="1"/>
</dbReference>
<dbReference type="InterPro" id="IPR051786">
    <property type="entry name" value="ASN_synthetase/amidase"/>
</dbReference>
<protein>
    <recommendedName>
        <fullName evidence="3">asparagine synthase (glutamine-hydrolyzing)</fullName>
        <ecNumber evidence="3">6.3.5.4</ecNumber>
    </recommendedName>
</protein>
<organism evidence="9 10">
    <name type="scientific">Polaromonas jejuensis</name>
    <dbReference type="NCBI Taxonomy" id="457502"/>
    <lineage>
        <taxon>Bacteria</taxon>
        <taxon>Pseudomonadati</taxon>
        <taxon>Pseudomonadota</taxon>
        <taxon>Betaproteobacteria</taxon>
        <taxon>Burkholderiales</taxon>
        <taxon>Comamonadaceae</taxon>
        <taxon>Polaromonas</taxon>
    </lineage>
</organism>
<gene>
    <name evidence="9" type="primary">asnB</name>
    <name evidence="9" type="ORF">ACFPP7_04745</name>
</gene>
<dbReference type="PANTHER" id="PTHR43284">
    <property type="entry name" value="ASPARAGINE SYNTHETASE (GLUTAMINE-HYDROLYZING)"/>
    <property type="match status" value="1"/>
</dbReference>
<name>A0ABW0QC07_9BURK</name>
<dbReference type="InterPro" id="IPR017932">
    <property type="entry name" value="GATase_2_dom"/>
</dbReference>
<keyword evidence="10" id="KW-1185">Reference proteome</keyword>
<comment type="catalytic activity">
    <reaction evidence="7">
        <text>L-aspartate + L-glutamine + ATP + H2O = L-asparagine + L-glutamate + AMP + diphosphate + H(+)</text>
        <dbReference type="Rhea" id="RHEA:12228"/>
        <dbReference type="ChEBI" id="CHEBI:15377"/>
        <dbReference type="ChEBI" id="CHEBI:15378"/>
        <dbReference type="ChEBI" id="CHEBI:29985"/>
        <dbReference type="ChEBI" id="CHEBI:29991"/>
        <dbReference type="ChEBI" id="CHEBI:30616"/>
        <dbReference type="ChEBI" id="CHEBI:33019"/>
        <dbReference type="ChEBI" id="CHEBI:58048"/>
        <dbReference type="ChEBI" id="CHEBI:58359"/>
        <dbReference type="ChEBI" id="CHEBI:456215"/>
        <dbReference type="EC" id="6.3.5.4"/>
    </reaction>
</comment>
<dbReference type="RefSeq" id="WP_068835511.1">
    <property type="nucleotide sequence ID" value="NZ_JBHSMX010000010.1"/>
</dbReference>
<dbReference type="EMBL" id="JBHSMX010000010">
    <property type="protein sequence ID" value="MFC5520224.1"/>
    <property type="molecule type" value="Genomic_DNA"/>
</dbReference>
<keyword evidence="5" id="KW-0067">ATP-binding</keyword>
<evidence type="ECO:0000256" key="3">
    <source>
        <dbReference type="ARBA" id="ARBA00012737"/>
    </source>
</evidence>
<dbReference type="SUPFAM" id="SSF56235">
    <property type="entry name" value="N-terminal nucleophile aminohydrolases (Ntn hydrolases)"/>
    <property type="match status" value="1"/>
</dbReference>
<keyword evidence="9" id="KW-0436">Ligase</keyword>
<reference evidence="10" key="1">
    <citation type="journal article" date="2019" name="Int. J. Syst. Evol. Microbiol.">
        <title>The Global Catalogue of Microorganisms (GCM) 10K type strain sequencing project: providing services to taxonomists for standard genome sequencing and annotation.</title>
        <authorList>
            <consortium name="The Broad Institute Genomics Platform"/>
            <consortium name="The Broad Institute Genome Sequencing Center for Infectious Disease"/>
            <person name="Wu L."/>
            <person name="Ma J."/>
        </authorList>
    </citation>
    <scope>NUCLEOTIDE SEQUENCE [LARGE SCALE GENOMIC DNA]</scope>
    <source>
        <strain evidence="10">CGMCC 4.7277</strain>
    </source>
</reference>
<dbReference type="CDD" id="cd01991">
    <property type="entry name" value="Asn_synthase_B_C"/>
    <property type="match status" value="1"/>
</dbReference>
<dbReference type="InterPro" id="IPR029055">
    <property type="entry name" value="Ntn_hydrolases_N"/>
</dbReference>
<proteinExistence type="inferred from homology"/>
<evidence type="ECO:0000259" key="8">
    <source>
        <dbReference type="PROSITE" id="PS51278"/>
    </source>
</evidence>
<dbReference type="PROSITE" id="PS51278">
    <property type="entry name" value="GATASE_TYPE_2"/>
    <property type="match status" value="1"/>
</dbReference>
<comment type="similarity">
    <text evidence="2">Belongs to the asparagine synthetase family.</text>
</comment>
<dbReference type="InterPro" id="IPR006426">
    <property type="entry name" value="Asn_synth_AEB"/>
</dbReference>
<comment type="caution">
    <text evidence="9">The sequence shown here is derived from an EMBL/GenBank/DDBJ whole genome shotgun (WGS) entry which is preliminary data.</text>
</comment>
<dbReference type="Gene3D" id="3.60.20.10">
    <property type="entry name" value="Glutamine Phosphoribosylpyrophosphate, subunit 1, domain 1"/>
    <property type="match status" value="1"/>
</dbReference>
<dbReference type="EC" id="6.3.5.4" evidence="3"/>
<accession>A0ABW0QC07</accession>
<dbReference type="PIRSF" id="PIRSF001589">
    <property type="entry name" value="Asn_synthetase_glu-h"/>
    <property type="match status" value="1"/>
</dbReference>
<dbReference type="PANTHER" id="PTHR43284:SF1">
    <property type="entry name" value="ASPARAGINE SYNTHETASE"/>
    <property type="match status" value="1"/>
</dbReference>
<dbReference type="Pfam" id="PF00733">
    <property type="entry name" value="Asn_synthase"/>
    <property type="match status" value="1"/>
</dbReference>